<gene>
    <name evidence="1" type="ORF">jaqu_40400</name>
</gene>
<dbReference type="RefSeq" id="WP_043920790.1">
    <property type="nucleotide sequence ID" value="NZ_FZPF01000001.1"/>
</dbReference>
<dbReference type="OrthoDB" id="1423687at2"/>
<organism evidence="1 2">
    <name type="scientific">Jannaschia aquimarina</name>
    <dbReference type="NCBI Taxonomy" id="935700"/>
    <lineage>
        <taxon>Bacteria</taxon>
        <taxon>Pseudomonadati</taxon>
        <taxon>Pseudomonadota</taxon>
        <taxon>Alphaproteobacteria</taxon>
        <taxon>Rhodobacterales</taxon>
        <taxon>Roseobacteraceae</taxon>
        <taxon>Jannaschia</taxon>
    </lineage>
</organism>
<dbReference type="STRING" id="935700.jaqu_40400"/>
<comment type="caution">
    <text evidence="1">The sequence shown here is derived from an EMBL/GenBank/DDBJ whole genome shotgun (WGS) entry which is preliminary data.</text>
</comment>
<dbReference type="PATRIC" id="fig|935700.4.peg.4163"/>
<dbReference type="AlphaFoldDB" id="A0A0D1EBG8"/>
<evidence type="ECO:0000313" key="1">
    <source>
        <dbReference type="EMBL" id="KIT14246.1"/>
    </source>
</evidence>
<proteinExistence type="predicted"/>
<accession>A0A0D1EBG8</accession>
<evidence type="ECO:0000313" key="2">
    <source>
        <dbReference type="Proteomes" id="UP000032232"/>
    </source>
</evidence>
<reference evidence="1 2" key="1">
    <citation type="submission" date="2015-02" db="EMBL/GenBank/DDBJ databases">
        <title>Genome Sequence of Jannaschia aquimarina DSM28248, a member of the Roseobacter clade.</title>
        <authorList>
            <person name="Voget S."/>
            <person name="Daniel R."/>
        </authorList>
    </citation>
    <scope>NUCLEOTIDE SEQUENCE [LARGE SCALE GENOMIC DNA]</scope>
    <source>
        <strain evidence="1 2">GSW-M26</strain>
    </source>
</reference>
<name>A0A0D1EBG8_9RHOB</name>
<dbReference type="EMBL" id="JYFE01000081">
    <property type="protein sequence ID" value="KIT14246.1"/>
    <property type="molecule type" value="Genomic_DNA"/>
</dbReference>
<dbReference type="Proteomes" id="UP000032232">
    <property type="component" value="Unassembled WGS sequence"/>
</dbReference>
<keyword evidence="2" id="KW-1185">Reference proteome</keyword>
<sequence>MISVSFTKFLDFIAQSGEPKATTALQAWRQGNTPYDAKTDYHKRVREKLRNYERSGVAPDWEEFINAQNEKKQKNFRETIDCYLKWRSKQGTVSWIDPPTASIDTTEFRVSINPEMGLVIDGDRYAIKLFLRKAKLSKLKAQVAGLMMRNALAEYNPDMKFAVFDVKAGTFHTFPGSSDKLKYLLRGELAHMSAMLEAIRE</sequence>
<protein>
    <submittedName>
        <fullName evidence="1">Uncharacterized protein</fullName>
    </submittedName>
</protein>